<dbReference type="Proteomes" id="UP000596049">
    <property type="component" value="Chromosome"/>
</dbReference>
<dbReference type="RefSeq" id="WP_201406639.1">
    <property type="nucleotide sequence ID" value="NZ_CP067341.1"/>
</dbReference>
<name>A0ABX7AUM8_9BACI</name>
<reference evidence="1 2" key="1">
    <citation type="submission" date="2020-01" db="EMBL/GenBank/DDBJ databases">
        <authorList>
            <person name="Liu G."/>
            <person name="Liu B."/>
        </authorList>
    </citation>
    <scope>NUCLEOTIDE SEQUENCE [LARGE SCALE GENOMIC DNA]</scope>
    <source>
        <strain evidence="1 2">FJAT-51161</strain>
    </source>
</reference>
<protein>
    <submittedName>
        <fullName evidence="1">Uncharacterized protein</fullName>
    </submittedName>
</protein>
<evidence type="ECO:0000313" key="1">
    <source>
        <dbReference type="EMBL" id="QQP13421.1"/>
    </source>
</evidence>
<organism evidence="1 2">
    <name type="scientific">Lysinibacillus agricola</name>
    <dbReference type="NCBI Taxonomy" id="2590012"/>
    <lineage>
        <taxon>Bacteria</taxon>
        <taxon>Bacillati</taxon>
        <taxon>Bacillota</taxon>
        <taxon>Bacilli</taxon>
        <taxon>Bacillales</taxon>
        <taxon>Bacillaceae</taxon>
        <taxon>Lysinibacillus</taxon>
    </lineage>
</organism>
<gene>
    <name evidence="1" type="ORF">FJQ98_04990</name>
</gene>
<dbReference type="EMBL" id="CP067341">
    <property type="protein sequence ID" value="QQP13421.1"/>
    <property type="molecule type" value="Genomic_DNA"/>
</dbReference>
<sequence>MTGTSHVSEAAHRTSPGSFALCESEASATMFYLCESEASATMFYLRESEASAAKRQSERNSTPLW</sequence>
<evidence type="ECO:0000313" key="2">
    <source>
        <dbReference type="Proteomes" id="UP000596049"/>
    </source>
</evidence>
<accession>A0ABX7AUM8</accession>
<proteinExistence type="predicted"/>
<keyword evidence="2" id="KW-1185">Reference proteome</keyword>